<dbReference type="RefSeq" id="WP_244600069.1">
    <property type="nucleotide sequence ID" value="NZ_AP018907.1"/>
</dbReference>
<dbReference type="Pfam" id="PF04940">
    <property type="entry name" value="BLUF"/>
    <property type="match status" value="1"/>
</dbReference>
<reference evidence="2 3" key="1">
    <citation type="submission" date="2018-08" db="EMBL/GenBank/DDBJ databases">
        <title>Complete genome sequencing of Blastochloris tepida GI.</title>
        <authorList>
            <person name="Tsukatani Y."/>
            <person name="Mori H."/>
        </authorList>
    </citation>
    <scope>NUCLEOTIDE SEQUENCE [LARGE SCALE GENOMIC DNA]</scope>
    <source>
        <strain evidence="2 3">GI</strain>
    </source>
</reference>
<dbReference type="EMBL" id="AP018907">
    <property type="protein sequence ID" value="BBF91574.1"/>
    <property type="molecule type" value="Genomic_DNA"/>
</dbReference>
<dbReference type="KEGG" id="blag:BLTE_02590"/>
<accession>A0A348FW91</accession>
<dbReference type="SMART" id="SM01034">
    <property type="entry name" value="BLUF"/>
    <property type="match status" value="1"/>
</dbReference>
<evidence type="ECO:0000313" key="3">
    <source>
        <dbReference type="Proteomes" id="UP000266934"/>
    </source>
</evidence>
<dbReference type="Proteomes" id="UP000266934">
    <property type="component" value="Chromosome"/>
</dbReference>
<evidence type="ECO:0000259" key="1">
    <source>
        <dbReference type="PROSITE" id="PS50925"/>
    </source>
</evidence>
<sequence length="165" mass="18237">MMAAEPDLYRLVYCSRNRILGSPPDVAAQIEAILATSRRLNARVGITGALVFNAGMFAQVLEGARDHVEATMERILRDERHGNIQVLGFDRAEARGFPSWSMGYLGRSREGQSLFAHIGESTGFEAARLDGEHIYNVMRAIAVEEEAAAGRLNLLRDPLRDPLRA</sequence>
<dbReference type="Gene3D" id="3.30.70.100">
    <property type="match status" value="1"/>
</dbReference>
<dbReference type="InterPro" id="IPR036046">
    <property type="entry name" value="Acylphosphatase-like_dom_sf"/>
</dbReference>
<evidence type="ECO:0000313" key="2">
    <source>
        <dbReference type="EMBL" id="BBF91574.1"/>
    </source>
</evidence>
<keyword evidence="3" id="KW-1185">Reference proteome</keyword>
<organism evidence="2 3">
    <name type="scientific">Blastochloris tepida</name>
    <dbReference type="NCBI Taxonomy" id="2233851"/>
    <lineage>
        <taxon>Bacteria</taxon>
        <taxon>Pseudomonadati</taxon>
        <taxon>Pseudomonadota</taxon>
        <taxon>Alphaproteobacteria</taxon>
        <taxon>Hyphomicrobiales</taxon>
        <taxon>Blastochloridaceae</taxon>
        <taxon>Blastochloris</taxon>
    </lineage>
</organism>
<dbReference type="SUPFAM" id="SSF54975">
    <property type="entry name" value="Acylphosphatase/BLUF domain-like"/>
    <property type="match status" value="1"/>
</dbReference>
<feature type="domain" description="BLUF" evidence="1">
    <location>
        <begin position="8"/>
        <end position="103"/>
    </location>
</feature>
<proteinExistence type="predicted"/>
<gene>
    <name evidence="2" type="ORF">BLTE_02590</name>
</gene>
<dbReference type="GO" id="GO:0071949">
    <property type="term" value="F:FAD binding"/>
    <property type="evidence" value="ECO:0007669"/>
    <property type="project" value="InterPro"/>
</dbReference>
<dbReference type="AlphaFoldDB" id="A0A348FW91"/>
<dbReference type="PROSITE" id="PS50925">
    <property type="entry name" value="BLUF"/>
    <property type="match status" value="1"/>
</dbReference>
<name>A0A348FW91_9HYPH</name>
<dbReference type="InterPro" id="IPR007024">
    <property type="entry name" value="BLUF_domain"/>
</dbReference>
<protein>
    <recommendedName>
        <fullName evidence="1">BLUF domain-containing protein</fullName>
    </recommendedName>
</protein>
<dbReference type="GO" id="GO:0009882">
    <property type="term" value="F:blue light photoreceptor activity"/>
    <property type="evidence" value="ECO:0007669"/>
    <property type="project" value="InterPro"/>
</dbReference>